<dbReference type="EMBL" id="RWGY01000031">
    <property type="protein sequence ID" value="TVU14409.1"/>
    <property type="molecule type" value="Genomic_DNA"/>
</dbReference>
<dbReference type="PANTHER" id="PTHR34223">
    <property type="entry name" value="OS11G0201299 PROTEIN"/>
    <property type="match status" value="1"/>
</dbReference>
<dbReference type="Gene3D" id="3.80.10.10">
    <property type="entry name" value="Ribonuclease Inhibitor"/>
    <property type="match status" value="1"/>
</dbReference>
<dbReference type="AlphaFoldDB" id="A0A5J9TSV3"/>
<keyword evidence="2" id="KW-1185">Reference proteome</keyword>
<comment type="caution">
    <text evidence="1">The sequence shown here is derived from an EMBL/GenBank/DDBJ whole genome shotgun (WGS) entry which is preliminary data.</text>
</comment>
<dbReference type="Gramene" id="TVU14409">
    <property type="protein sequence ID" value="TVU14409"/>
    <property type="gene ID" value="EJB05_37875"/>
</dbReference>
<evidence type="ECO:0008006" key="3">
    <source>
        <dbReference type="Google" id="ProtNLM"/>
    </source>
</evidence>
<dbReference type="OrthoDB" id="1848700at2759"/>
<dbReference type="Proteomes" id="UP000324897">
    <property type="component" value="Unassembled WGS sequence"/>
</dbReference>
<accession>A0A5J9TSV3</accession>
<sequence>MAFVSQADSVQIGVRFPEYGHAVRLTRSRSDPCRRLKRLDLNGLYLDHSFAEKLQSWFPHLEDLILRECRQGFSVLQSDKLKNLDIKQCEYVSSDVFVIRVPALASLHLDIVYCYYKKEAKSCSWWPIQCGKFGADRFSTRGQPCVCAQLS</sequence>
<dbReference type="SUPFAM" id="SSF52047">
    <property type="entry name" value="RNI-like"/>
    <property type="match status" value="1"/>
</dbReference>
<gene>
    <name evidence="1" type="ORF">EJB05_37875</name>
</gene>
<feature type="non-terminal residue" evidence="1">
    <location>
        <position position="1"/>
    </location>
</feature>
<proteinExistence type="predicted"/>
<dbReference type="PANTHER" id="PTHR34223:SF98">
    <property type="entry name" value="OS04G0440901 PROTEIN"/>
    <property type="match status" value="1"/>
</dbReference>
<protein>
    <recommendedName>
        <fullName evidence="3">FBD domain-containing protein</fullName>
    </recommendedName>
</protein>
<evidence type="ECO:0000313" key="1">
    <source>
        <dbReference type="EMBL" id="TVU14409.1"/>
    </source>
</evidence>
<name>A0A5J9TSV3_9POAL</name>
<dbReference type="InterPro" id="IPR053197">
    <property type="entry name" value="F-box_SCFL_complex_component"/>
</dbReference>
<dbReference type="InterPro" id="IPR032675">
    <property type="entry name" value="LRR_dom_sf"/>
</dbReference>
<reference evidence="1 2" key="1">
    <citation type="journal article" date="2019" name="Sci. Rep.">
        <title>A high-quality genome of Eragrostis curvula grass provides insights into Poaceae evolution and supports new strategies to enhance forage quality.</title>
        <authorList>
            <person name="Carballo J."/>
            <person name="Santos B.A.C.M."/>
            <person name="Zappacosta D."/>
            <person name="Garbus I."/>
            <person name="Selva J.P."/>
            <person name="Gallo C.A."/>
            <person name="Diaz A."/>
            <person name="Albertini E."/>
            <person name="Caccamo M."/>
            <person name="Echenique V."/>
        </authorList>
    </citation>
    <scope>NUCLEOTIDE SEQUENCE [LARGE SCALE GENOMIC DNA]</scope>
    <source>
        <strain evidence="2">cv. Victoria</strain>
        <tissue evidence="1">Leaf</tissue>
    </source>
</reference>
<evidence type="ECO:0000313" key="2">
    <source>
        <dbReference type="Proteomes" id="UP000324897"/>
    </source>
</evidence>
<organism evidence="1 2">
    <name type="scientific">Eragrostis curvula</name>
    <name type="common">weeping love grass</name>
    <dbReference type="NCBI Taxonomy" id="38414"/>
    <lineage>
        <taxon>Eukaryota</taxon>
        <taxon>Viridiplantae</taxon>
        <taxon>Streptophyta</taxon>
        <taxon>Embryophyta</taxon>
        <taxon>Tracheophyta</taxon>
        <taxon>Spermatophyta</taxon>
        <taxon>Magnoliopsida</taxon>
        <taxon>Liliopsida</taxon>
        <taxon>Poales</taxon>
        <taxon>Poaceae</taxon>
        <taxon>PACMAD clade</taxon>
        <taxon>Chloridoideae</taxon>
        <taxon>Eragrostideae</taxon>
        <taxon>Eragrostidinae</taxon>
        <taxon>Eragrostis</taxon>
    </lineage>
</organism>